<dbReference type="InterPro" id="IPR000620">
    <property type="entry name" value="EamA_dom"/>
</dbReference>
<dbReference type="GO" id="GO:0016020">
    <property type="term" value="C:membrane"/>
    <property type="evidence" value="ECO:0007669"/>
    <property type="project" value="UniProtKB-SubCell"/>
</dbReference>
<feature type="transmembrane region" description="Helical" evidence="5">
    <location>
        <begin position="39"/>
        <end position="57"/>
    </location>
</feature>
<protein>
    <submittedName>
        <fullName evidence="7">Permease of the drug/metabolite transporter (DMT) superfamily</fullName>
    </submittedName>
</protein>
<evidence type="ECO:0000313" key="8">
    <source>
        <dbReference type="Proteomes" id="UP000198749"/>
    </source>
</evidence>
<feature type="transmembrane region" description="Helical" evidence="5">
    <location>
        <begin position="7"/>
        <end position="27"/>
    </location>
</feature>
<dbReference type="RefSeq" id="WP_175483506.1">
    <property type="nucleotide sequence ID" value="NZ_AP025284.1"/>
</dbReference>
<dbReference type="InterPro" id="IPR037185">
    <property type="entry name" value="EmrE-like"/>
</dbReference>
<dbReference type="PANTHER" id="PTHR22911:SF6">
    <property type="entry name" value="SOLUTE CARRIER FAMILY 35 MEMBER G1"/>
    <property type="match status" value="1"/>
</dbReference>
<evidence type="ECO:0000256" key="4">
    <source>
        <dbReference type="ARBA" id="ARBA00023136"/>
    </source>
</evidence>
<feature type="transmembrane region" description="Helical" evidence="5">
    <location>
        <begin position="238"/>
        <end position="257"/>
    </location>
</feature>
<name>A0A1H9HE29_9GAMM</name>
<accession>A0A1H9HE29</accession>
<sequence length="288" mass="31883">MGNNKHPASIAALWMVGTLVSFMTMAIGGRELSDELSTFQILFFRSVIGLLVISFLLNRSGWQQVRTPAISIHFVRNLAHYCGQFGWFYGLAFIPLAEVFAIEFTVPVWTALLAVFLLGERLTLPRMTAIGLGIVGMLIILRPGLEVMKPAALAVLGGAICYAISHIKTKKLAHIDTPLCILFYMTVIQLPLGLIPALYDWKTPSVDAWPWILMVGLTAMSAHYCLTRAMKLIDATVVVSMDFLRLPLIAAVGFLFYGEPLEWAVLIGALVMLIGNYISNRAEKRRLN</sequence>
<dbReference type="AlphaFoldDB" id="A0A1H9HE29"/>
<feature type="domain" description="EamA" evidence="6">
    <location>
        <begin position="10"/>
        <end position="141"/>
    </location>
</feature>
<feature type="transmembrane region" description="Helical" evidence="5">
    <location>
        <begin position="179"/>
        <end position="196"/>
    </location>
</feature>
<dbReference type="Pfam" id="PF00892">
    <property type="entry name" value="EamA"/>
    <property type="match status" value="2"/>
</dbReference>
<evidence type="ECO:0000259" key="6">
    <source>
        <dbReference type="Pfam" id="PF00892"/>
    </source>
</evidence>
<feature type="transmembrane region" description="Helical" evidence="5">
    <location>
        <begin position="208"/>
        <end position="226"/>
    </location>
</feature>
<feature type="transmembrane region" description="Helical" evidence="5">
    <location>
        <begin position="263"/>
        <end position="279"/>
    </location>
</feature>
<dbReference type="Proteomes" id="UP000198749">
    <property type="component" value="Unassembled WGS sequence"/>
</dbReference>
<dbReference type="PANTHER" id="PTHR22911">
    <property type="entry name" value="ACYL-MALONYL CONDENSING ENZYME-RELATED"/>
    <property type="match status" value="1"/>
</dbReference>
<evidence type="ECO:0000313" key="7">
    <source>
        <dbReference type="EMBL" id="SEQ60557.1"/>
    </source>
</evidence>
<keyword evidence="8" id="KW-1185">Reference proteome</keyword>
<feature type="domain" description="EamA" evidence="6">
    <location>
        <begin position="151"/>
        <end position="279"/>
    </location>
</feature>
<dbReference type="Gene3D" id="1.10.3730.20">
    <property type="match status" value="1"/>
</dbReference>
<dbReference type="EMBL" id="FOGB01000005">
    <property type="protein sequence ID" value="SEQ60557.1"/>
    <property type="molecule type" value="Genomic_DNA"/>
</dbReference>
<dbReference type="SUPFAM" id="SSF103481">
    <property type="entry name" value="Multidrug resistance efflux transporter EmrE"/>
    <property type="match status" value="2"/>
</dbReference>
<organism evidence="7 8">
    <name type="scientific">Amphritea atlantica</name>
    <dbReference type="NCBI Taxonomy" id="355243"/>
    <lineage>
        <taxon>Bacteria</taxon>
        <taxon>Pseudomonadati</taxon>
        <taxon>Pseudomonadota</taxon>
        <taxon>Gammaproteobacteria</taxon>
        <taxon>Oceanospirillales</taxon>
        <taxon>Oceanospirillaceae</taxon>
        <taxon>Amphritea</taxon>
    </lineage>
</organism>
<keyword evidence="3 5" id="KW-1133">Transmembrane helix</keyword>
<evidence type="ECO:0000256" key="2">
    <source>
        <dbReference type="ARBA" id="ARBA00022692"/>
    </source>
</evidence>
<feature type="transmembrane region" description="Helical" evidence="5">
    <location>
        <begin position="126"/>
        <end position="145"/>
    </location>
</feature>
<keyword evidence="4 5" id="KW-0472">Membrane</keyword>
<evidence type="ECO:0000256" key="5">
    <source>
        <dbReference type="SAM" id="Phobius"/>
    </source>
</evidence>
<comment type="subcellular location">
    <subcellularLocation>
        <location evidence="1">Membrane</location>
        <topology evidence="1">Multi-pass membrane protein</topology>
    </subcellularLocation>
</comment>
<gene>
    <name evidence="7" type="ORF">SAMN03080615_02091</name>
</gene>
<keyword evidence="2 5" id="KW-0812">Transmembrane</keyword>
<evidence type="ECO:0000256" key="3">
    <source>
        <dbReference type="ARBA" id="ARBA00022989"/>
    </source>
</evidence>
<evidence type="ECO:0000256" key="1">
    <source>
        <dbReference type="ARBA" id="ARBA00004141"/>
    </source>
</evidence>
<proteinExistence type="predicted"/>
<reference evidence="8" key="1">
    <citation type="submission" date="2016-10" db="EMBL/GenBank/DDBJ databases">
        <authorList>
            <person name="Varghese N."/>
            <person name="Submissions S."/>
        </authorList>
    </citation>
    <scope>NUCLEOTIDE SEQUENCE [LARGE SCALE GENOMIC DNA]</scope>
    <source>
        <strain evidence="8">DSM 18887</strain>
    </source>
</reference>